<evidence type="ECO:0000313" key="2">
    <source>
        <dbReference type="EMBL" id="PSN60937.1"/>
    </source>
</evidence>
<keyword evidence="1" id="KW-1133">Transmembrane helix</keyword>
<dbReference type="AlphaFoldDB" id="A0A2T2N660"/>
<feature type="transmembrane region" description="Helical" evidence="1">
    <location>
        <begin position="78"/>
        <end position="95"/>
    </location>
</feature>
<evidence type="ECO:0000256" key="1">
    <source>
        <dbReference type="SAM" id="Phobius"/>
    </source>
</evidence>
<feature type="transmembrane region" description="Helical" evidence="1">
    <location>
        <begin position="29"/>
        <end position="47"/>
    </location>
</feature>
<proteinExistence type="predicted"/>
<keyword evidence="1" id="KW-0812">Transmembrane</keyword>
<dbReference type="Proteomes" id="UP000240883">
    <property type="component" value="Unassembled WGS sequence"/>
</dbReference>
<sequence>MYHWPPMAWPIGNTKTCLLQYPSTSVSSAFLHLVSCTCLSLFFFCGGSLSHPTAYLPACLPACSFLCVLASIDRLFFLLSSCLFLVVLGWSLLLCPACMKSVPVSSAGVACTCISASAIPSHPIPSYPILSYPFFGQSFLFVFIFFLLSLPFLPGFPSFSYRCTPLALVP</sequence>
<organism evidence="2 3">
    <name type="scientific">Corynespora cassiicola Philippines</name>
    <dbReference type="NCBI Taxonomy" id="1448308"/>
    <lineage>
        <taxon>Eukaryota</taxon>
        <taxon>Fungi</taxon>
        <taxon>Dikarya</taxon>
        <taxon>Ascomycota</taxon>
        <taxon>Pezizomycotina</taxon>
        <taxon>Dothideomycetes</taxon>
        <taxon>Pleosporomycetidae</taxon>
        <taxon>Pleosporales</taxon>
        <taxon>Corynesporascaceae</taxon>
        <taxon>Corynespora</taxon>
    </lineage>
</organism>
<protein>
    <submittedName>
        <fullName evidence="2">Uncharacterized protein</fullName>
    </submittedName>
</protein>
<reference evidence="2 3" key="1">
    <citation type="journal article" date="2018" name="Front. Microbiol.">
        <title>Genome-Wide Analysis of Corynespora cassiicola Leaf Fall Disease Putative Effectors.</title>
        <authorList>
            <person name="Lopez D."/>
            <person name="Ribeiro S."/>
            <person name="Label P."/>
            <person name="Fumanal B."/>
            <person name="Venisse J.S."/>
            <person name="Kohler A."/>
            <person name="de Oliveira R.R."/>
            <person name="Labutti K."/>
            <person name="Lipzen A."/>
            <person name="Lail K."/>
            <person name="Bauer D."/>
            <person name="Ohm R.A."/>
            <person name="Barry K.W."/>
            <person name="Spatafora J."/>
            <person name="Grigoriev I.V."/>
            <person name="Martin F.M."/>
            <person name="Pujade-Renaud V."/>
        </authorList>
    </citation>
    <scope>NUCLEOTIDE SEQUENCE [LARGE SCALE GENOMIC DNA]</scope>
    <source>
        <strain evidence="2 3">Philippines</strain>
    </source>
</reference>
<keyword evidence="1" id="KW-0472">Membrane</keyword>
<keyword evidence="3" id="KW-1185">Reference proteome</keyword>
<dbReference type="EMBL" id="KZ678146">
    <property type="protein sequence ID" value="PSN60937.1"/>
    <property type="molecule type" value="Genomic_DNA"/>
</dbReference>
<gene>
    <name evidence="2" type="ORF">BS50DRAFT_160197</name>
</gene>
<feature type="transmembrane region" description="Helical" evidence="1">
    <location>
        <begin position="102"/>
        <end position="122"/>
    </location>
</feature>
<name>A0A2T2N660_CORCC</name>
<feature type="transmembrane region" description="Helical" evidence="1">
    <location>
        <begin position="54"/>
        <end position="72"/>
    </location>
</feature>
<accession>A0A2T2N660</accession>
<feature type="transmembrane region" description="Helical" evidence="1">
    <location>
        <begin position="134"/>
        <end position="153"/>
    </location>
</feature>
<evidence type="ECO:0000313" key="3">
    <source>
        <dbReference type="Proteomes" id="UP000240883"/>
    </source>
</evidence>